<evidence type="ECO:0000313" key="1">
    <source>
        <dbReference type="EMBL" id="PPQ80531.1"/>
    </source>
</evidence>
<sequence>MLYALGGHRSQINRLEISAQTALAAGRIISTIYFFAPSTFTELKTLSVIVEEDPNGYSTIWPQLDLTLHRLLPSFPNLHTMSIPTQFTCIPEIKAYSFSHLHTLIFDGAMEEEEPSMALIVGILHHTPLLETLWLKSISRETSINLAGATIPRTIKTTEDVPIPLSLPRLTCLAITAPGAGSDLLFCIEAPALMDLHLDGSRGPRYHELTGDDFFWSQSDSNCVADSLKRVARKSPELARLALTSVYRDEDTWQWVFFGSETEESNLRNLESLSLWDLGSTSREVTSGFNDDLLFQWPKSSSVLPQKISLRRCTFPITGPALLHAYTSSIRHKVTAPYMVGIDSSCTGITEYHVELLSEAGVVVNICDDDEQSEWWNQGHQIDASDSSVYF</sequence>
<dbReference type="Proteomes" id="UP000283269">
    <property type="component" value="Unassembled WGS sequence"/>
</dbReference>
<reference evidence="1 2" key="1">
    <citation type="journal article" date="2018" name="Evol. Lett.">
        <title>Horizontal gene cluster transfer increased hallucinogenic mushroom diversity.</title>
        <authorList>
            <person name="Reynolds H.T."/>
            <person name="Vijayakumar V."/>
            <person name="Gluck-Thaler E."/>
            <person name="Korotkin H.B."/>
            <person name="Matheny P.B."/>
            <person name="Slot J.C."/>
        </authorList>
    </citation>
    <scope>NUCLEOTIDE SEQUENCE [LARGE SCALE GENOMIC DNA]</scope>
    <source>
        <strain evidence="1 2">2631</strain>
    </source>
</reference>
<proteinExistence type="predicted"/>
<comment type="caution">
    <text evidence="1">The sequence shown here is derived from an EMBL/GenBank/DDBJ whole genome shotgun (WGS) entry which is preliminary data.</text>
</comment>
<keyword evidence="2" id="KW-1185">Reference proteome</keyword>
<accession>A0A409WPX0</accession>
<dbReference type="OrthoDB" id="3039061at2759"/>
<dbReference type="InParanoid" id="A0A409WPX0"/>
<evidence type="ECO:0000313" key="2">
    <source>
        <dbReference type="Proteomes" id="UP000283269"/>
    </source>
</evidence>
<gene>
    <name evidence="1" type="ORF">CVT25_001537</name>
</gene>
<organism evidence="1 2">
    <name type="scientific">Psilocybe cyanescens</name>
    <dbReference type="NCBI Taxonomy" id="93625"/>
    <lineage>
        <taxon>Eukaryota</taxon>
        <taxon>Fungi</taxon>
        <taxon>Dikarya</taxon>
        <taxon>Basidiomycota</taxon>
        <taxon>Agaricomycotina</taxon>
        <taxon>Agaricomycetes</taxon>
        <taxon>Agaricomycetidae</taxon>
        <taxon>Agaricales</taxon>
        <taxon>Agaricineae</taxon>
        <taxon>Strophariaceae</taxon>
        <taxon>Psilocybe</taxon>
    </lineage>
</organism>
<dbReference type="EMBL" id="NHYD01003322">
    <property type="protein sequence ID" value="PPQ80531.1"/>
    <property type="molecule type" value="Genomic_DNA"/>
</dbReference>
<dbReference type="AlphaFoldDB" id="A0A409WPX0"/>
<protein>
    <submittedName>
        <fullName evidence="1">Uncharacterized protein</fullName>
    </submittedName>
</protein>
<name>A0A409WPX0_PSICY</name>